<name>A0ABV6ILI8_9PROT</name>
<keyword evidence="3 4" id="KW-0732">Signal</keyword>
<dbReference type="InterPro" id="IPR015168">
    <property type="entry name" value="SsuA/THI5"/>
</dbReference>
<protein>
    <submittedName>
        <fullName evidence="6">ABC transporter substrate-binding protein</fullName>
    </submittedName>
</protein>
<evidence type="ECO:0000259" key="5">
    <source>
        <dbReference type="Pfam" id="PF09084"/>
    </source>
</evidence>
<comment type="caution">
    <text evidence="6">The sequence shown here is derived from an EMBL/GenBank/DDBJ whole genome shotgun (WGS) entry which is preliminary data.</text>
</comment>
<dbReference type="PROSITE" id="PS51257">
    <property type="entry name" value="PROKAR_LIPOPROTEIN"/>
    <property type="match status" value="1"/>
</dbReference>
<dbReference type="RefSeq" id="WP_377048479.1">
    <property type="nucleotide sequence ID" value="NZ_JBHLVZ010000002.1"/>
</dbReference>
<evidence type="ECO:0000256" key="2">
    <source>
        <dbReference type="ARBA" id="ARBA00010742"/>
    </source>
</evidence>
<evidence type="ECO:0000313" key="6">
    <source>
        <dbReference type="EMBL" id="MFC0384422.1"/>
    </source>
</evidence>
<keyword evidence="7" id="KW-1185">Reference proteome</keyword>
<dbReference type="SUPFAM" id="SSF53850">
    <property type="entry name" value="Periplasmic binding protein-like II"/>
    <property type="match status" value="1"/>
</dbReference>
<evidence type="ECO:0000256" key="3">
    <source>
        <dbReference type="ARBA" id="ARBA00022729"/>
    </source>
</evidence>
<evidence type="ECO:0000256" key="1">
    <source>
        <dbReference type="ARBA" id="ARBA00004418"/>
    </source>
</evidence>
<comment type="similarity">
    <text evidence="2">Belongs to the bacterial solute-binding protein SsuA/TauA family.</text>
</comment>
<accession>A0ABV6ILI8</accession>
<dbReference type="PANTHER" id="PTHR30024">
    <property type="entry name" value="ALIPHATIC SULFONATES-BINDING PROTEIN-RELATED"/>
    <property type="match status" value="1"/>
</dbReference>
<feature type="chain" id="PRO_5045928075" evidence="4">
    <location>
        <begin position="23"/>
        <end position="338"/>
    </location>
</feature>
<dbReference type="Proteomes" id="UP001589789">
    <property type="component" value="Unassembled WGS sequence"/>
</dbReference>
<dbReference type="Gene3D" id="3.40.190.10">
    <property type="entry name" value="Periplasmic binding protein-like II"/>
    <property type="match status" value="2"/>
</dbReference>
<gene>
    <name evidence="6" type="ORF">ACFFIC_02525</name>
</gene>
<evidence type="ECO:0000256" key="4">
    <source>
        <dbReference type="SAM" id="SignalP"/>
    </source>
</evidence>
<dbReference type="Pfam" id="PF09084">
    <property type="entry name" value="NMT1"/>
    <property type="match status" value="1"/>
</dbReference>
<sequence length="338" mass="36524">MQRRPFLAGALATSCIVPRALAQGGAALSELTVNVFPGGFNWPIFAGTAKGFFAREGLSVRMLNTRGSIEQMTDLAAGRFDIAMTAVDNIVAYVEGQGAAPIGPQPEFFAFMGSDSGFLSVCAAPGIDCFAKLRGKTLSVDARTTGYAFVLLEMLAREGLGEGDYALATVGGMTQRWEAMQRGEQVATILSCPYDILAKARGFHQLAWATQVIGPYQGNVAATRRSWAAANEGRMLGYIRAYAAAIAWLHEPANRGEAISILRRSLPDMPQELAEQSHAELLDPRDGFFRDAKVNMEGLRNVLALRSRHAPAGKDLSDPARYFDGRYWNAAMAKAPPR</sequence>
<dbReference type="PANTHER" id="PTHR30024:SF47">
    <property type="entry name" value="TAURINE-BINDING PERIPLASMIC PROTEIN"/>
    <property type="match status" value="1"/>
</dbReference>
<comment type="subcellular location">
    <subcellularLocation>
        <location evidence="1">Periplasm</location>
    </subcellularLocation>
</comment>
<dbReference type="EMBL" id="JBHLVZ010000002">
    <property type="protein sequence ID" value="MFC0384422.1"/>
    <property type="molecule type" value="Genomic_DNA"/>
</dbReference>
<feature type="signal peptide" evidence="4">
    <location>
        <begin position="1"/>
        <end position="22"/>
    </location>
</feature>
<evidence type="ECO:0000313" key="7">
    <source>
        <dbReference type="Proteomes" id="UP001589789"/>
    </source>
</evidence>
<feature type="domain" description="SsuA/THI5-like" evidence="5">
    <location>
        <begin position="43"/>
        <end position="250"/>
    </location>
</feature>
<reference evidence="6 7" key="1">
    <citation type="submission" date="2024-09" db="EMBL/GenBank/DDBJ databases">
        <authorList>
            <person name="Sun Q."/>
            <person name="Mori K."/>
        </authorList>
    </citation>
    <scope>NUCLEOTIDE SEQUENCE [LARGE SCALE GENOMIC DNA]</scope>
    <source>
        <strain evidence="6 7">CCM 7468</strain>
    </source>
</reference>
<organism evidence="6 7">
    <name type="scientific">Muricoccus vinaceus</name>
    <dbReference type="NCBI Taxonomy" id="424704"/>
    <lineage>
        <taxon>Bacteria</taxon>
        <taxon>Pseudomonadati</taxon>
        <taxon>Pseudomonadota</taxon>
        <taxon>Alphaproteobacteria</taxon>
        <taxon>Acetobacterales</taxon>
        <taxon>Roseomonadaceae</taxon>
        <taxon>Muricoccus</taxon>
    </lineage>
</organism>
<proteinExistence type="inferred from homology"/>